<evidence type="ECO:0000256" key="3">
    <source>
        <dbReference type="PROSITE-ProRule" id="PRU00023"/>
    </source>
</evidence>
<evidence type="ECO:0000313" key="4">
    <source>
        <dbReference type="EMBL" id="MDC8014960.1"/>
    </source>
</evidence>
<dbReference type="PROSITE" id="PS50088">
    <property type="entry name" value="ANK_REPEAT"/>
    <property type="match status" value="1"/>
</dbReference>
<dbReference type="InterPro" id="IPR036770">
    <property type="entry name" value="Ankyrin_rpt-contain_sf"/>
</dbReference>
<dbReference type="SMART" id="SM00248">
    <property type="entry name" value="ANK"/>
    <property type="match status" value="3"/>
</dbReference>
<reference evidence="4" key="1">
    <citation type="submission" date="2023-02" db="EMBL/GenBank/DDBJ databases">
        <title>Tahibacter soli sp. nov. isolated from soil.</title>
        <authorList>
            <person name="Baek J.H."/>
            <person name="Lee J.K."/>
            <person name="Choi D.G."/>
            <person name="Jeon C.O."/>
        </authorList>
    </citation>
    <scope>NUCLEOTIDE SEQUENCE</scope>
    <source>
        <strain evidence="4">BL</strain>
    </source>
</reference>
<gene>
    <name evidence="4" type="ORF">OD750_020645</name>
</gene>
<proteinExistence type="predicted"/>
<organism evidence="4 5">
    <name type="scientific">Tahibacter soli</name>
    <dbReference type="NCBI Taxonomy" id="2983605"/>
    <lineage>
        <taxon>Bacteria</taxon>
        <taxon>Pseudomonadati</taxon>
        <taxon>Pseudomonadota</taxon>
        <taxon>Gammaproteobacteria</taxon>
        <taxon>Lysobacterales</taxon>
        <taxon>Rhodanobacteraceae</taxon>
        <taxon>Tahibacter</taxon>
    </lineage>
</organism>
<dbReference type="EMBL" id="JAOVZO020000019">
    <property type="protein sequence ID" value="MDC8014960.1"/>
    <property type="molecule type" value="Genomic_DNA"/>
</dbReference>
<dbReference type="PANTHER" id="PTHR24198:SF188">
    <property type="entry name" value="ANKYRIN REPEAT DOMAIN 55"/>
    <property type="match status" value="1"/>
</dbReference>
<evidence type="ECO:0000256" key="1">
    <source>
        <dbReference type="ARBA" id="ARBA00022737"/>
    </source>
</evidence>
<dbReference type="PANTHER" id="PTHR24198">
    <property type="entry name" value="ANKYRIN REPEAT AND PROTEIN KINASE DOMAIN-CONTAINING PROTEIN"/>
    <property type="match status" value="1"/>
</dbReference>
<evidence type="ECO:0000313" key="5">
    <source>
        <dbReference type="Proteomes" id="UP001139971"/>
    </source>
</evidence>
<protein>
    <submittedName>
        <fullName evidence="4">Ankyrin repeat domain-containing protein</fullName>
    </submittedName>
</protein>
<keyword evidence="5" id="KW-1185">Reference proteome</keyword>
<dbReference type="GO" id="GO:0005737">
    <property type="term" value="C:cytoplasm"/>
    <property type="evidence" value="ECO:0007669"/>
    <property type="project" value="TreeGrafter"/>
</dbReference>
<feature type="repeat" description="ANK" evidence="3">
    <location>
        <begin position="86"/>
        <end position="118"/>
    </location>
</feature>
<accession>A0A9X3YPA4</accession>
<sequence>MRKFLSLSIVVACAACSNPQEDAARVVYEGDPVEVAKLIKKGTPANLRVYGKPLIVIAFEGRGENWKDTASILLDNGADINAGSESGDNALLVSAMWAHEEAVEYLLSRGADAAVRSHDGKNALLLLGFDGEQEKLLRIAKLLVEKGADPCSSEQNGTTPAKHAREMGMSLAAEYLAQLCSN</sequence>
<evidence type="ECO:0000256" key="2">
    <source>
        <dbReference type="ARBA" id="ARBA00023043"/>
    </source>
</evidence>
<dbReference type="Pfam" id="PF12796">
    <property type="entry name" value="Ank_2"/>
    <property type="match status" value="1"/>
</dbReference>
<dbReference type="InterPro" id="IPR002110">
    <property type="entry name" value="Ankyrin_rpt"/>
</dbReference>
<dbReference type="AlphaFoldDB" id="A0A9X3YPA4"/>
<dbReference type="SUPFAM" id="SSF48403">
    <property type="entry name" value="Ankyrin repeat"/>
    <property type="match status" value="1"/>
</dbReference>
<keyword evidence="2 3" id="KW-0040">ANK repeat</keyword>
<name>A0A9X3YPA4_9GAMM</name>
<dbReference type="RefSeq" id="WP_272842096.1">
    <property type="nucleotide sequence ID" value="NZ_JAOVZO020000019.1"/>
</dbReference>
<comment type="caution">
    <text evidence="4">The sequence shown here is derived from an EMBL/GenBank/DDBJ whole genome shotgun (WGS) entry which is preliminary data.</text>
</comment>
<dbReference type="Proteomes" id="UP001139971">
    <property type="component" value="Unassembled WGS sequence"/>
</dbReference>
<keyword evidence="1" id="KW-0677">Repeat</keyword>
<dbReference type="Gene3D" id="1.25.40.20">
    <property type="entry name" value="Ankyrin repeat-containing domain"/>
    <property type="match status" value="1"/>
</dbReference>